<proteinExistence type="predicted"/>
<protein>
    <submittedName>
        <fullName evidence="3">DNA photolyase</fullName>
    </submittedName>
</protein>
<sequence length="285" mass="33347">MTKNKLNGHSDGNDSENKKLKMNGNGSSSTNTTLMWFRTDLRVEDNRALERALINSRISNAPIIFLFLVSINEWKSHDYSPWKINFWLRNAQDLASQLNELGFPFIFKTIDSIQEAPKKVLEVCREFNSNEVFYNIDYEVNELKRDRLTTELLEGKGIKVRKFHDQCVVPPGEVLTDKDAPYSMFTLFKNRWYKNVYWKMDEPDLSYVRESKSVPGDEDIKLIKDSSLKTSNPELFSSKLPSNLDDFGFTKEQEEYSLKHYPSGHKVAYEKLQKFGKEKLRIFLR</sequence>
<keyword evidence="3" id="KW-0456">Lyase</keyword>
<evidence type="ECO:0000256" key="1">
    <source>
        <dbReference type="SAM" id="MobiDB-lite"/>
    </source>
</evidence>
<dbReference type="GO" id="GO:0003677">
    <property type="term" value="F:DNA binding"/>
    <property type="evidence" value="ECO:0007669"/>
    <property type="project" value="TreeGrafter"/>
</dbReference>
<dbReference type="EMBL" id="KQ964740">
    <property type="protein sequence ID" value="KXN66326.1"/>
    <property type="molecule type" value="Genomic_DNA"/>
</dbReference>
<organism evidence="3 4">
    <name type="scientific">Conidiobolus coronatus (strain ATCC 28846 / CBS 209.66 / NRRL 28638)</name>
    <name type="common">Delacroixia coronata</name>
    <dbReference type="NCBI Taxonomy" id="796925"/>
    <lineage>
        <taxon>Eukaryota</taxon>
        <taxon>Fungi</taxon>
        <taxon>Fungi incertae sedis</taxon>
        <taxon>Zoopagomycota</taxon>
        <taxon>Entomophthoromycotina</taxon>
        <taxon>Entomophthoromycetes</taxon>
        <taxon>Entomophthorales</taxon>
        <taxon>Ancylistaceae</taxon>
        <taxon>Conidiobolus</taxon>
    </lineage>
</organism>
<name>A0A137NUA1_CONC2</name>
<dbReference type="PROSITE" id="PS51645">
    <property type="entry name" value="PHR_CRY_ALPHA_BETA"/>
    <property type="match status" value="1"/>
</dbReference>
<keyword evidence="4" id="KW-1185">Reference proteome</keyword>
<dbReference type="AlphaFoldDB" id="A0A137NUA1"/>
<dbReference type="GO" id="GO:0003904">
    <property type="term" value="F:deoxyribodipyrimidine photo-lyase activity"/>
    <property type="evidence" value="ECO:0007669"/>
    <property type="project" value="TreeGrafter"/>
</dbReference>
<dbReference type="GO" id="GO:0043153">
    <property type="term" value="P:entrainment of circadian clock by photoperiod"/>
    <property type="evidence" value="ECO:0007669"/>
    <property type="project" value="TreeGrafter"/>
</dbReference>
<dbReference type="OrthoDB" id="435881at2759"/>
<dbReference type="InterPro" id="IPR002081">
    <property type="entry name" value="Cryptochrome/DNA_photolyase_1"/>
</dbReference>
<dbReference type="GO" id="GO:0005737">
    <property type="term" value="C:cytoplasm"/>
    <property type="evidence" value="ECO:0007669"/>
    <property type="project" value="TreeGrafter"/>
</dbReference>
<dbReference type="GO" id="GO:0032922">
    <property type="term" value="P:circadian regulation of gene expression"/>
    <property type="evidence" value="ECO:0007669"/>
    <property type="project" value="TreeGrafter"/>
</dbReference>
<dbReference type="Gene3D" id="3.40.50.620">
    <property type="entry name" value="HUPs"/>
    <property type="match status" value="1"/>
</dbReference>
<dbReference type="InterPro" id="IPR006050">
    <property type="entry name" value="DNA_photolyase_N"/>
</dbReference>
<dbReference type="GO" id="GO:0071949">
    <property type="term" value="F:FAD binding"/>
    <property type="evidence" value="ECO:0007669"/>
    <property type="project" value="TreeGrafter"/>
</dbReference>
<dbReference type="InterPro" id="IPR014729">
    <property type="entry name" value="Rossmann-like_a/b/a_fold"/>
</dbReference>
<evidence type="ECO:0000259" key="2">
    <source>
        <dbReference type="PROSITE" id="PS51645"/>
    </source>
</evidence>
<dbReference type="PANTHER" id="PTHR11455:SF18">
    <property type="entry name" value="SI:CH1073-390K14.1"/>
    <property type="match status" value="1"/>
</dbReference>
<feature type="region of interest" description="Disordered" evidence="1">
    <location>
        <begin position="1"/>
        <end position="27"/>
    </location>
</feature>
<dbReference type="Pfam" id="PF00875">
    <property type="entry name" value="DNA_photolyase"/>
    <property type="match status" value="1"/>
</dbReference>
<dbReference type="Proteomes" id="UP000070444">
    <property type="component" value="Unassembled WGS sequence"/>
</dbReference>
<dbReference type="InterPro" id="IPR036155">
    <property type="entry name" value="Crypto/Photolyase_N_sf"/>
</dbReference>
<reference evidence="3 4" key="1">
    <citation type="journal article" date="2015" name="Genome Biol. Evol.">
        <title>Phylogenomic analyses indicate that early fungi evolved digesting cell walls of algal ancestors of land plants.</title>
        <authorList>
            <person name="Chang Y."/>
            <person name="Wang S."/>
            <person name="Sekimoto S."/>
            <person name="Aerts A.L."/>
            <person name="Choi C."/>
            <person name="Clum A."/>
            <person name="LaButti K.M."/>
            <person name="Lindquist E.A."/>
            <person name="Yee Ngan C."/>
            <person name="Ohm R.A."/>
            <person name="Salamov A.A."/>
            <person name="Grigoriev I.V."/>
            <person name="Spatafora J.W."/>
            <person name="Berbee M.L."/>
        </authorList>
    </citation>
    <scope>NUCLEOTIDE SEQUENCE [LARGE SCALE GENOMIC DNA]</scope>
    <source>
        <strain evidence="3 4">NRRL 28638</strain>
    </source>
</reference>
<dbReference type="SUPFAM" id="SSF52425">
    <property type="entry name" value="Cryptochrome/photolyase, N-terminal domain"/>
    <property type="match status" value="1"/>
</dbReference>
<gene>
    <name evidence="3" type="ORF">CONCODRAFT_87501</name>
</gene>
<evidence type="ECO:0000313" key="3">
    <source>
        <dbReference type="EMBL" id="KXN66326.1"/>
    </source>
</evidence>
<accession>A0A137NUA1</accession>
<dbReference type="GO" id="GO:0005634">
    <property type="term" value="C:nucleus"/>
    <property type="evidence" value="ECO:0007669"/>
    <property type="project" value="TreeGrafter"/>
</dbReference>
<dbReference type="STRING" id="796925.A0A137NUA1"/>
<evidence type="ECO:0000313" key="4">
    <source>
        <dbReference type="Proteomes" id="UP000070444"/>
    </source>
</evidence>
<feature type="domain" description="Photolyase/cryptochrome alpha/beta" evidence="2">
    <location>
        <begin position="31"/>
        <end position="168"/>
    </location>
</feature>
<dbReference type="PANTHER" id="PTHR11455">
    <property type="entry name" value="CRYPTOCHROME"/>
    <property type="match status" value="1"/>
</dbReference>